<gene>
    <name evidence="2" type="ORF">LEP1GSC016_1345</name>
</gene>
<evidence type="ECO:0000313" key="2">
    <source>
        <dbReference type="EMBL" id="EMJ78877.1"/>
    </source>
</evidence>
<dbReference type="Pfam" id="PF01381">
    <property type="entry name" value="HTH_3"/>
    <property type="match status" value="1"/>
</dbReference>
<evidence type="ECO:0000313" key="3">
    <source>
        <dbReference type="Proteomes" id="UP000011873"/>
    </source>
</evidence>
<dbReference type="PATRIC" id="fig|1218567.3.peg.3651"/>
<sequence>MKSFRSHLKTKIKNEKFKEKFQEEKELINLSLELHDLREKKGLSQSELAKMAHVTQQQLSKIENGVNCNLATFLKVCHALDLEVKVKSRKNIVRALLSESYDSKVLGQVLRELSNKVQNPFR</sequence>
<dbReference type="InterPro" id="IPR001387">
    <property type="entry name" value="Cro/C1-type_HTH"/>
</dbReference>
<dbReference type="SUPFAM" id="SSF47413">
    <property type="entry name" value="lambda repressor-like DNA-binding domains"/>
    <property type="match status" value="1"/>
</dbReference>
<organism evidence="2 3">
    <name type="scientific">Leptospira borgpetersenii serovar Hardjo-bovis str. Sponselee</name>
    <dbReference type="NCBI Taxonomy" id="1303729"/>
    <lineage>
        <taxon>Bacteria</taxon>
        <taxon>Pseudomonadati</taxon>
        <taxon>Spirochaetota</taxon>
        <taxon>Spirochaetia</taxon>
        <taxon>Leptospirales</taxon>
        <taxon>Leptospiraceae</taxon>
        <taxon>Leptospira</taxon>
    </lineage>
</organism>
<dbReference type="EMBL" id="ANMU01000142">
    <property type="protein sequence ID" value="EMJ78877.1"/>
    <property type="molecule type" value="Genomic_DNA"/>
</dbReference>
<dbReference type="PROSITE" id="PS50943">
    <property type="entry name" value="HTH_CROC1"/>
    <property type="match status" value="1"/>
</dbReference>
<dbReference type="CDD" id="cd00093">
    <property type="entry name" value="HTH_XRE"/>
    <property type="match status" value="1"/>
</dbReference>
<proteinExistence type="predicted"/>
<dbReference type="InterPro" id="IPR010982">
    <property type="entry name" value="Lambda_DNA-bd_dom_sf"/>
</dbReference>
<dbReference type="Gene3D" id="1.10.260.40">
    <property type="entry name" value="lambda repressor-like DNA-binding domains"/>
    <property type="match status" value="1"/>
</dbReference>
<keyword evidence="2" id="KW-0238">DNA-binding</keyword>
<comment type="caution">
    <text evidence="2">The sequence shown here is derived from an EMBL/GenBank/DDBJ whole genome shotgun (WGS) entry which is preliminary data.</text>
</comment>
<reference evidence="2 3" key="1">
    <citation type="submission" date="2013-01" db="EMBL/GenBank/DDBJ databases">
        <authorList>
            <person name="Harkins D.M."/>
            <person name="Durkin A.S."/>
            <person name="Brinkac L.M."/>
            <person name="Haft D.H."/>
            <person name="Selengut J.D."/>
            <person name="Sanka R."/>
            <person name="DePew J."/>
            <person name="Purushe J."/>
            <person name="Galloway R.L."/>
            <person name="Vinetz J.M."/>
            <person name="Sutton G.G."/>
            <person name="Nierman W.C."/>
            <person name="Fouts D.E."/>
        </authorList>
    </citation>
    <scope>NUCLEOTIDE SEQUENCE [LARGE SCALE GENOMIC DNA]</scope>
    <source>
        <strain evidence="2 3">Sponselee CDC</strain>
    </source>
</reference>
<accession>M6BGN6</accession>
<protein>
    <submittedName>
        <fullName evidence="2">DNA-binding helix-turn-helix protein</fullName>
    </submittedName>
</protein>
<dbReference type="AlphaFoldDB" id="M6BGN6"/>
<dbReference type="SMART" id="SM00530">
    <property type="entry name" value="HTH_XRE"/>
    <property type="match status" value="1"/>
</dbReference>
<feature type="domain" description="HTH cro/C1-type" evidence="1">
    <location>
        <begin position="34"/>
        <end position="87"/>
    </location>
</feature>
<dbReference type="Proteomes" id="UP000011873">
    <property type="component" value="Unassembled WGS sequence"/>
</dbReference>
<evidence type="ECO:0000259" key="1">
    <source>
        <dbReference type="PROSITE" id="PS50943"/>
    </source>
</evidence>
<name>M6BGN6_LEPBO</name>
<dbReference type="GO" id="GO:0003677">
    <property type="term" value="F:DNA binding"/>
    <property type="evidence" value="ECO:0007669"/>
    <property type="project" value="UniProtKB-KW"/>
</dbReference>